<evidence type="ECO:0000256" key="3">
    <source>
        <dbReference type="ARBA" id="ARBA00023004"/>
    </source>
</evidence>
<dbReference type="GO" id="GO:0020037">
    <property type="term" value="F:heme binding"/>
    <property type="evidence" value="ECO:0007669"/>
    <property type="project" value="InterPro"/>
</dbReference>
<evidence type="ECO:0000259" key="6">
    <source>
        <dbReference type="PROSITE" id="PS51007"/>
    </source>
</evidence>
<dbReference type="PIRSF" id="PIRSF028099">
    <property type="entry name" value="DUF1111"/>
    <property type="match status" value="1"/>
</dbReference>
<keyword evidence="1 4" id="KW-0349">Heme</keyword>
<dbReference type="Gene3D" id="1.10.760.10">
    <property type="entry name" value="Cytochrome c-like domain"/>
    <property type="match status" value="1"/>
</dbReference>
<dbReference type="InterPro" id="IPR051395">
    <property type="entry name" value="Cytochrome_c_Peroxidase/MauG"/>
</dbReference>
<dbReference type="OrthoDB" id="9805202at2"/>
<dbReference type="PANTHER" id="PTHR30600">
    <property type="entry name" value="CYTOCHROME C PEROXIDASE-RELATED"/>
    <property type="match status" value="1"/>
</dbReference>
<evidence type="ECO:0000256" key="2">
    <source>
        <dbReference type="ARBA" id="ARBA00022723"/>
    </source>
</evidence>
<comment type="caution">
    <text evidence="7">The sequence shown here is derived from an EMBL/GenBank/DDBJ whole genome shotgun (WGS) entry which is preliminary data.</text>
</comment>
<dbReference type="Proteomes" id="UP000253226">
    <property type="component" value="Unassembled WGS sequence"/>
</dbReference>
<dbReference type="GO" id="GO:0046872">
    <property type="term" value="F:metal ion binding"/>
    <property type="evidence" value="ECO:0007669"/>
    <property type="project" value="UniProtKB-KW"/>
</dbReference>
<feature type="domain" description="Cytochrome c" evidence="6">
    <location>
        <begin position="358"/>
        <end position="490"/>
    </location>
</feature>
<keyword evidence="5" id="KW-0732">Signal</keyword>
<evidence type="ECO:0000256" key="1">
    <source>
        <dbReference type="ARBA" id="ARBA00022617"/>
    </source>
</evidence>
<keyword evidence="3 4" id="KW-0408">Iron</keyword>
<dbReference type="SUPFAM" id="SSF46626">
    <property type="entry name" value="Cytochrome c"/>
    <property type="match status" value="1"/>
</dbReference>
<dbReference type="GO" id="GO:0004130">
    <property type="term" value="F:cytochrome-c peroxidase activity"/>
    <property type="evidence" value="ECO:0007669"/>
    <property type="project" value="TreeGrafter"/>
</dbReference>
<dbReference type="Pfam" id="PF06537">
    <property type="entry name" value="DHOR"/>
    <property type="match status" value="1"/>
</dbReference>
<dbReference type="AlphaFoldDB" id="A0A367W031"/>
<organism evidence="7 8">
    <name type="scientific">Thalassospira profundimaris</name>
    <dbReference type="NCBI Taxonomy" id="502049"/>
    <lineage>
        <taxon>Bacteria</taxon>
        <taxon>Pseudomonadati</taxon>
        <taxon>Pseudomonadota</taxon>
        <taxon>Alphaproteobacteria</taxon>
        <taxon>Rhodospirillales</taxon>
        <taxon>Thalassospiraceae</taxon>
        <taxon>Thalassospira</taxon>
    </lineage>
</organism>
<accession>A0A367W031</accession>
<reference evidence="7 8" key="1">
    <citation type="submission" date="2014-07" db="EMBL/GenBank/DDBJ databases">
        <title>Draft genome sequence of Thalassospira profundimaris 35.</title>
        <authorList>
            <person name="Lai Q."/>
            <person name="Shao Z."/>
        </authorList>
    </citation>
    <scope>NUCLEOTIDE SEQUENCE [LARGE SCALE GENOMIC DNA]</scope>
    <source>
        <strain evidence="7 8">35</strain>
    </source>
</reference>
<dbReference type="RefSeq" id="WP_114104006.1">
    <property type="nucleotide sequence ID" value="NZ_JPWF01000017.1"/>
</dbReference>
<name>A0A367W031_9PROT</name>
<dbReference type="PROSITE" id="PS51007">
    <property type="entry name" value="CYTC"/>
    <property type="match status" value="1"/>
</dbReference>
<evidence type="ECO:0000256" key="4">
    <source>
        <dbReference type="PROSITE-ProRule" id="PRU00433"/>
    </source>
</evidence>
<dbReference type="InterPro" id="IPR036909">
    <property type="entry name" value="Cyt_c-like_dom_sf"/>
</dbReference>
<keyword evidence="2 4" id="KW-0479">Metal-binding</keyword>
<feature type="signal peptide" evidence="5">
    <location>
        <begin position="1"/>
        <end position="33"/>
    </location>
</feature>
<dbReference type="InterPro" id="IPR010538">
    <property type="entry name" value="DHOR"/>
</dbReference>
<dbReference type="PANTHER" id="PTHR30600:SF4">
    <property type="entry name" value="CYTOCHROME C DOMAIN-CONTAINING PROTEIN"/>
    <property type="match status" value="1"/>
</dbReference>
<dbReference type="EMBL" id="JPWF01000017">
    <property type="protein sequence ID" value="RCK32209.1"/>
    <property type="molecule type" value="Genomic_DNA"/>
</dbReference>
<gene>
    <name evidence="7" type="ORF">TH19_20045</name>
</gene>
<dbReference type="InterPro" id="IPR009056">
    <property type="entry name" value="Cyt_c-like_dom"/>
</dbReference>
<evidence type="ECO:0000313" key="8">
    <source>
        <dbReference type="Proteomes" id="UP000253226"/>
    </source>
</evidence>
<evidence type="ECO:0000256" key="5">
    <source>
        <dbReference type="SAM" id="SignalP"/>
    </source>
</evidence>
<sequence>MKRPASILCQTATIGLVLGTLGTTTAIPTSAFAQDLASSALPGGDTTWPDPVGRNVFTHYSANMTFEKRLDFKLGEALFQRLWVTAPTRTKTADGLGPLFNSRACNGCHIRNGRGHPIDENAPDEGATSMLLRLSIPPQTVDQLRDHLDGKIATIPDPVYGGQFQDFSIPGIHAEGRVKVTYQNIDIDLAGGETITLQQPDYQMTDIAYGPLHPDVMVSPRIAPPMIGLGLLEAIPDDVLLAKADPQDTDGDGISGRVNHVWDIAKGQLAIGRFGWKAGMPSLDQQNQNAFQFDIGLSTPLYPNGSGDCTDAQTACLAAPNGNDPEFENLEAHSQITDLVLYYTRNLAPPARPDANAPDVIAGQKIFNGIGCASCHTPSYQLPERLDMIEQSGQVIWPYSDLLLHDMGEGLADHRPEAQASGREWRTPPLWGIGRAKQVDHRAQFLHDGRARTILEAILWHGGEAETSRNAVTMLPPSERRELLAFLKSL</sequence>
<feature type="chain" id="PRO_5017041996" evidence="5">
    <location>
        <begin position="34"/>
        <end position="490"/>
    </location>
</feature>
<proteinExistence type="predicted"/>
<evidence type="ECO:0000313" key="7">
    <source>
        <dbReference type="EMBL" id="RCK32209.1"/>
    </source>
</evidence>
<dbReference type="GO" id="GO:0009055">
    <property type="term" value="F:electron transfer activity"/>
    <property type="evidence" value="ECO:0007669"/>
    <property type="project" value="InterPro"/>
</dbReference>
<protein>
    <submittedName>
        <fullName evidence="7">Thiol oxidoreductase</fullName>
    </submittedName>
</protein>